<dbReference type="AlphaFoldDB" id="A0A0K1EHG6"/>
<proteinExistence type="predicted"/>
<reference evidence="1 2" key="1">
    <citation type="submission" date="2015-07" db="EMBL/GenBank/DDBJ databases">
        <title>Genome analysis of myxobacterium Chondromyces crocatus Cm c5 reveals a high potential for natural compound synthesis and the genetic basis for the loss of fruiting body formation.</title>
        <authorList>
            <person name="Zaburannyi N."/>
            <person name="Bunk B."/>
            <person name="Maier J."/>
            <person name="Overmann J."/>
            <person name="Mueller R."/>
        </authorList>
    </citation>
    <scope>NUCLEOTIDE SEQUENCE [LARGE SCALE GENOMIC DNA]</scope>
    <source>
        <strain evidence="1 2">Cm c5</strain>
    </source>
</reference>
<sequence length="97" mass="10537">MRVAFVILGVLLGCGPHQGEITPPDVPDTDHCQAAERRLEALQCMNPRGEPMWVNRLGERFAETCRVTQDEGGVFLNPRCIAGVSACSEVDACAQQP</sequence>
<evidence type="ECO:0000313" key="1">
    <source>
        <dbReference type="EMBL" id="AKT40316.1"/>
    </source>
</evidence>
<dbReference type="STRING" id="52.CMC5_044690"/>
<gene>
    <name evidence="1" type="ORF">CMC5_044690</name>
</gene>
<dbReference type="KEGG" id="ccro:CMC5_044690"/>
<dbReference type="EMBL" id="CP012159">
    <property type="protein sequence ID" value="AKT40316.1"/>
    <property type="molecule type" value="Genomic_DNA"/>
</dbReference>
<dbReference type="RefSeq" id="WP_156338786.1">
    <property type="nucleotide sequence ID" value="NZ_CP012159.1"/>
</dbReference>
<dbReference type="OrthoDB" id="9964611at2"/>
<name>A0A0K1EHG6_CHOCO</name>
<keyword evidence="2" id="KW-1185">Reference proteome</keyword>
<evidence type="ECO:0000313" key="2">
    <source>
        <dbReference type="Proteomes" id="UP000067626"/>
    </source>
</evidence>
<accession>A0A0K1EHG6</accession>
<protein>
    <submittedName>
        <fullName evidence="1">Uncharacterized protein</fullName>
    </submittedName>
</protein>
<dbReference type="Proteomes" id="UP000067626">
    <property type="component" value="Chromosome"/>
</dbReference>
<organism evidence="1 2">
    <name type="scientific">Chondromyces crocatus</name>
    <dbReference type="NCBI Taxonomy" id="52"/>
    <lineage>
        <taxon>Bacteria</taxon>
        <taxon>Pseudomonadati</taxon>
        <taxon>Myxococcota</taxon>
        <taxon>Polyangia</taxon>
        <taxon>Polyangiales</taxon>
        <taxon>Polyangiaceae</taxon>
        <taxon>Chondromyces</taxon>
    </lineage>
</organism>